<gene>
    <name evidence="1" type="ORF">LX78_02885</name>
</gene>
<dbReference type="EMBL" id="QGGP01000011">
    <property type="protein sequence ID" value="PWK17144.1"/>
    <property type="molecule type" value="Genomic_DNA"/>
</dbReference>
<organism evidence="1 2">
    <name type="scientific">Xanthomarina spongicola</name>
    <dbReference type="NCBI Taxonomy" id="570520"/>
    <lineage>
        <taxon>Bacteria</taxon>
        <taxon>Pseudomonadati</taxon>
        <taxon>Bacteroidota</taxon>
        <taxon>Flavobacteriia</taxon>
        <taxon>Flavobacteriales</taxon>
        <taxon>Flavobacteriaceae</taxon>
        <taxon>Xanthomarina</taxon>
    </lineage>
</organism>
<dbReference type="AlphaFoldDB" id="A0A316DG96"/>
<dbReference type="InterPro" id="IPR024213">
    <property type="entry name" value="DUF3822"/>
</dbReference>
<dbReference type="Pfam" id="PF12864">
    <property type="entry name" value="DUF3822"/>
    <property type="match status" value="1"/>
</dbReference>
<comment type="caution">
    <text evidence="1">The sequence shown here is derived from an EMBL/GenBank/DDBJ whole genome shotgun (WGS) entry which is preliminary data.</text>
</comment>
<reference evidence="1 2" key="1">
    <citation type="submission" date="2018-05" db="EMBL/GenBank/DDBJ databases">
        <title>Genomic Encyclopedia of Archaeal and Bacterial Type Strains, Phase II (KMG-II): from individual species to whole genera.</title>
        <authorList>
            <person name="Goeker M."/>
        </authorList>
    </citation>
    <scope>NUCLEOTIDE SEQUENCE [LARGE SCALE GENOMIC DNA]</scope>
    <source>
        <strain evidence="1 2">DSM 22637</strain>
    </source>
</reference>
<dbReference type="Proteomes" id="UP000245430">
    <property type="component" value="Unassembled WGS sequence"/>
</dbReference>
<protein>
    <submittedName>
        <fullName evidence="1">Uncharacterized protein DUF3822</fullName>
    </submittedName>
</protein>
<dbReference type="Gene3D" id="3.30.420.260">
    <property type="match status" value="1"/>
</dbReference>
<sequence length="280" mass="32690">MGIGQKLMEIANKTKNISTHIDLSIQISLNGLSFCILNRDTNTITYLKHFKENKKLNPFDALDLLKHLFNTEIELQQDFANIHVIYINELATIVPKSLFNEDLLADYLKFNSKILKSDFIAFDSLEINDSVTVYVPYVNINNYIFETFGSFTYNHFSSILIEKILQIEKHAEDAKLYVHINKEHFELVVTDKGKLILYNTFDYSSKEDFIYYILFTLEQLKLNPEKIKLILLGDVDKDSELYTIAYKYIRHISFGARTDSYNYTNNPKSNYSDFVLTQSF</sequence>
<evidence type="ECO:0000313" key="1">
    <source>
        <dbReference type="EMBL" id="PWK17144.1"/>
    </source>
</evidence>
<dbReference type="RefSeq" id="WP_245881549.1">
    <property type="nucleotide sequence ID" value="NZ_QGGP01000011.1"/>
</dbReference>
<evidence type="ECO:0000313" key="2">
    <source>
        <dbReference type="Proteomes" id="UP000245430"/>
    </source>
</evidence>
<dbReference type="CDD" id="cd24013">
    <property type="entry name" value="ASKHA_ATPase_BT3980-like"/>
    <property type="match status" value="1"/>
</dbReference>
<keyword evidence="2" id="KW-1185">Reference proteome</keyword>
<proteinExistence type="predicted"/>
<dbReference type="Gene3D" id="3.30.420.250">
    <property type="match status" value="1"/>
</dbReference>
<name>A0A316DG96_9FLAO</name>
<accession>A0A316DG96</accession>